<dbReference type="RefSeq" id="WP_145077535.1">
    <property type="nucleotide sequence ID" value="NZ_CP036425.1"/>
</dbReference>
<reference evidence="1 2" key="1">
    <citation type="submission" date="2019-02" db="EMBL/GenBank/DDBJ databases">
        <title>Deep-cultivation of Planctomycetes and their phenomic and genomic characterization uncovers novel biology.</title>
        <authorList>
            <person name="Wiegand S."/>
            <person name="Jogler M."/>
            <person name="Boedeker C."/>
            <person name="Pinto D."/>
            <person name="Vollmers J."/>
            <person name="Rivas-Marin E."/>
            <person name="Kohn T."/>
            <person name="Peeters S.H."/>
            <person name="Heuer A."/>
            <person name="Rast P."/>
            <person name="Oberbeckmann S."/>
            <person name="Bunk B."/>
            <person name="Jeske O."/>
            <person name="Meyerdierks A."/>
            <person name="Storesund J.E."/>
            <person name="Kallscheuer N."/>
            <person name="Luecker S."/>
            <person name="Lage O.M."/>
            <person name="Pohl T."/>
            <person name="Merkel B.J."/>
            <person name="Hornburger P."/>
            <person name="Mueller R.-W."/>
            <person name="Bruemmer F."/>
            <person name="Labrenz M."/>
            <person name="Spormann A.M."/>
            <person name="Op den Camp H."/>
            <person name="Overmann J."/>
            <person name="Amann R."/>
            <person name="Jetten M.S.M."/>
            <person name="Mascher T."/>
            <person name="Medema M.H."/>
            <person name="Devos D.P."/>
            <person name="Kaster A.-K."/>
            <person name="Ovreas L."/>
            <person name="Rohde M."/>
            <person name="Galperin M.Y."/>
            <person name="Jogler C."/>
        </authorList>
    </citation>
    <scope>NUCLEOTIDE SEQUENCE [LARGE SCALE GENOMIC DNA]</scope>
    <source>
        <strain evidence="1 2">KS4</strain>
    </source>
</reference>
<organism evidence="1 2">
    <name type="scientific">Poriferisphaera corsica</name>
    <dbReference type="NCBI Taxonomy" id="2528020"/>
    <lineage>
        <taxon>Bacteria</taxon>
        <taxon>Pseudomonadati</taxon>
        <taxon>Planctomycetota</taxon>
        <taxon>Phycisphaerae</taxon>
        <taxon>Phycisphaerales</taxon>
        <taxon>Phycisphaeraceae</taxon>
        <taxon>Poriferisphaera</taxon>
    </lineage>
</organism>
<dbReference type="Proteomes" id="UP000317369">
    <property type="component" value="Chromosome"/>
</dbReference>
<keyword evidence="2" id="KW-1185">Reference proteome</keyword>
<name>A0A517YUX8_9BACT</name>
<dbReference type="EMBL" id="CP036425">
    <property type="protein sequence ID" value="QDU34021.1"/>
    <property type="molecule type" value="Genomic_DNA"/>
</dbReference>
<sequence>MVLMRKSGSDVMVTLNSRSVTSRSGVDIANKVLRDYGIELVTSQMNRQLAVMNEFATLRVMHDGEMVCEAGTGEAVIEKLGELLPNADLRKRRVLVTEDYGREVLEVIFADGGGKA</sequence>
<dbReference type="KEGG" id="pcor:KS4_20820"/>
<accession>A0A517YUX8</accession>
<proteinExistence type="predicted"/>
<evidence type="ECO:0000313" key="2">
    <source>
        <dbReference type="Proteomes" id="UP000317369"/>
    </source>
</evidence>
<protein>
    <submittedName>
        <fullName evidence="1">Uncharacterized protein</fullName>
    </submittedName>
</protein>
<dbReference type="AlphaFoldDB" id="A0A517YUX8"/>
<gene>
    <name evidence="1" type="ORF">KS4_20820</name>
</gene>
<evidence type="ECO:0000313" key="1">
    <source>
        <dbReference type="EMBL" id="QDU34021.1"/>
    </source>
</evidence>